<proteinExistence type="predicted"/>
<sequence>MPGHSEVFNEAAVHAGLVNQRPGAFHDRLPPLLRPLFMPARVREKRAVFFKMAAQAITLCIVQGSLVAAGAQVER</sequence>
<protein>
    <submittedName>
        <fullName evidence="1">Uncharacterized protein</fullName>
    </submittedName>
</protein>
<comment type="caution">
    <text evidence="1">The sequence shown here is derived from an EMBL/GenBank/DDBJ whole genome shotgun (WGS) entry which is preliminary data.</text>
</comment>
<name>A0A645C5N3_9ZZZZ</name>
<accession>A0A645C5N3</accession>
<evidence type="ECO:0000313" key="1">
    <source>
        <dbReference type="EMBL" id="MPM72678.1"/>
    </source>
</evidence>
<organism evidence="1">
    <name type="scientific">bioreactor metagenome</name>
    <dbReference type="NCBI Taxonomy" id="1076179"/>
    <lineage>
        <taxon>unclassified sequences</taxon>
        <taxon>metagenomes</taxon>
        <taxon>ecological metagenomes</taxon>
    </lineage>
</organism>
<dbReference type="AlphaFoldDB" id="A0A645C5N3"/>
<reference evidence="1" key="1">
    <citation type="submission" date="2019-08" db="EMBL/GenBank/DDBJ databases">
        <authorList>
            <person name="Kucharzyk K."/>
            <person name="Murdoch R.W."/>
            <person name="Higgins S."/>
            <person name="Loffler F."/>
        </authorList>
    </citation>
    <scope>NUCLEOTIDE SEQUENCE</scope>
</reference>
<dbReference type="EMBL" id="VSSQ01024889">
    <property type="protein sequence ID" value="MPM72678.1"/>
    <property type="molecule type" value="Genomic_DNA"/>
</dbReference>
<gene>
    <name evidence="1" type="ORF">SDC9_119654</name>
</gene>